<comment type="caution">
    <text evidence="5">The sequence shown here is derived from an EMBL/GenBank/DDBJ whole genome shotgun (WGS) entry which is preliminary data.</text>
</comment>
<dbReference type="InterPro" id="IPR009057">
    <property type="entry name" value="Homeodomain-like_sf"/>
</dbReference>
<dbReference type="GO" id="GO:0005829">
    <property type="term" value="C:cytosol"/>
    <property type="evidence" value="ECO:0007669"/>
    <property type="project" value="TreeGrafter"/>
</dbReference>
<keyword evidence="1" id="KW-0805">Transcription regulation</keyword>
<protein>
    <submittedName>
        <fullName evidence="5">AraC family transcriptional regulator</fullName>
    </submittedName>
</protein>
<keyword evidence="3" id="KW-0804">Transcription</keyword>
<dbReference type="InterPro" id="IPR032687">
    <property type="entry name" value="AraC-type_N"/>
</dbReference>
<gene>
    <name evidence="5" type="ORF">EFK50_13330</name>
</gene>
<evidence type="ECO:0000256" key="3">
    <source>
        <dbReference type="ARBA" id="ARBA00023163"/>
    </source>
</evidence>
<dbReference type="SMART" id="SM00342">
    <property type="entry name" value="HTH_ARAC"/>
    <property type="match status" value="1"/>
</dbReference>
<evidence type="ECO:0000256" key="2">
    <source>
        <dbReference type="ARBA" id="ARBA00023125"/>
    </source>
</evidence>
<accession>A0A3N0CH00</accession>
<keyword evidence="2" id="KW-0238">DNA-binding</keyword>
<reference evidence="5 6" key="1">
    <citation type="submission" date="2018-11" db="EMBL/GenBank/DDBJ databases">
        <authorList>
            <person name="Li F."/>
        </authorList>
    </citation>
    <scope>NUCLEOTIDE SEQUENCE [LARGE SCALE GENOMIC DNA]</scope>
    <source>
        <strain evidence="5 6">Gsoil 097</strain>
    </source>
</reference>
<dbReference type="Pfam" id="PF12625">
    <property type="entry name" value="Arabinose_bd"/>
    <property type="match status" value="1"/>
</dbReference>
<dbReference type="PANTHER" id="PTHR47894:SF4">
    <property type="entry name" value="HTH-TYPE TRANSCRIPTIONAL REGULATOR GADX"/>
    <property type="match status" value="1"/>
</dbReference>
<dbReference type="PANTHER" id="PTHR47894">
    <property type="entry name" value="HTH-TYPE TRANSCRIPTIONAL REGULATOR GADX"/>
    <property type="match status" value="1"/>
</dbReference>
<dbReference type="EMBL" id="RJSE01000007">
    <property type="protein sequence ID" value="RNL62727.1"/>
    <property type="molecule type" value="Genomic_DNA"/>
</dbReference>
<dbReference type="AlphaFoldDB" id="A0A3N0CH00"/>
<evidence type="ECO:0000256" key="1">
    <source>
        <dbReference type="ARBA" id="ARBA00023015"/>
    </source>
</evidence>
<keyword evidence="6" id="KW-1185">Reference proteome</keyword>
<organism evidence="5 6">
    <name type="scientific">Nocardioides marmoriginsengisoli</name>
    <dbReference type="NCBI Taxonomy" id="661483"/>
    <lineage>
        <taxon>Bacteria</taxon>
        <taxon>Bacillati</taxon>
        <taxon>Actinomycetota</taxon>
        <taxon>Actinomycetes</taxon>
        <taxon>Propionibacteriales</taxon>
        <taxon>Nocardioidaceae</taxon>
        <taxon>Nocardioides</taxon>
    </lineage>
</organism>
<dbReference type="Pfam" id="PF12833">
    <property type="entry name" value="HTH_18"/>
    <property type="match status" value="1"/>
</dbReference>
<evidence type="ECO:0000313" key="6">
    <source>
        <dbReference type="Proteomes" id="UP000267128"/>
    </source>
</evidence>
<evidence type="ECO:0000313" key="5">
    <source>
        <dbReference type="EMBL" id="RNL62727.1"/>
    </source>
</evidence>
<sequence length="342" mass="37785">MTLHLVTMASLIRGTVLLNFVSLVNTLGGDAEAMLHARGIDPSATTDHERFLSSTAAAAVIADAADELECSDFGMRLAREQGIQILGPVAVIIRNSETVASALESVSRFLHNIAPVDRVELVRGPRSAVFTLTTTVRQPARHDQWIEHGLGIAMDAFRLMVGDGFVPLRVTMQHPRISPIAAYKDMFGCPVTFESDLNSVHLPNHVLNEPIRGRDAEAFVLAERYLSEIRPDLEIVDHVRELTQRLLAVNQASLLVTARAMAIHPRVLQRKLAEAGSSFEDVLDDVRRGLAWQLSATGMPISRIASSLGYAEHSSYTRACRRWYGESPRQLRARRRQNEPSA</sequence>
<evidence type="ECO:0000259" key="4">
    <source>
        <dbReference type="PROSITE" id="PS01124"/>
    </source>
</evidence>
<dbReference type="Gene3D" id="1.10.10.60">
    <property type="entry name" value="Homeodomain-like"/>
    <property type="match status" value="1"/>
</dbReference>
<dbReference type="GO" id="GO:0000976">
    <property type="term" value="F:transcription cis-regulatory region binding"/>
    <property type="evidence" value="ECO:0007669"/>
    <property type="project" value="TreeGrafter"/>
</dbReference>
<dbReference type="InterPro" id="IPR018060">
    <property type="entry name" value="HTH_AraC"/>
</dbReference>
<proteinExistence type="predicted"/>
<dbReference type="OrthoDB" id="5241536at2"/>
<dbReference type="Proteomes" id="UP000267128">
    <property type="component" value="Unassembled WGS sequence"/>
</dbReference>
<name>A0A3N0CH00_9ACTN</name>
<feature type="domain" description="HTH araC/xylS-type" evidence="4">
    <location>
        <begin position="237"/>
        <end position="334"/>
    </location>
</feature>
<dbReference type="SUPFAM" id="SSF46689">
    <property type="entry name" value="Homeodomain-like"/>
    <property type="match status" value="1"/>
</dbReference>
<dbReference type="PROSITE" id="PS01124">
    <property type="entry name" value="HTH_ARAC_FAMILY_2"/>
    <property type="match status" value="1"/>
</dbReference>
<dbReference type="GO" id="GO:0003700">
    <property type="term" value="F:DNA-binding transcription factor activity"/>
    <property type="evidence" value="ECO:0007669"/>
    <property type="project" value="InterPro"/>
</dbReference>